<dbReference type="GO" id="GO:0005737">
    <property type="term" value="C:cytoplasm"/>
    <property type="evidence" value="ECO:0007669"/>
    <property type="project" value="UniProtKB-SubCell"/>
</dbReference>
<dbReference type="NCBIfam" id="TIGR00016">
    <property type="entry name" value="ackA"/>
    <property type="match status" value="1"/>
</dbReference>
<feature type="binding site" evidence="6">
    <location>
        <position position="7"/>
    </location>
    <ligand>
        <name>Mg(2+)</name>
        <dbReference type="ChEBI" id="CHEBI:18420"/>
    </ligand>
</feature>
<feature type="binding site" evidence="6">
    <location>
        <position position="98"/>
    </location>
    <ligand>
        <name>substrate</name>
    </ligand>
</feature>
<keyword evidence="2 6" id="KW-0808">Transferase</keyword>
<evidence type="ECO:0000256" key="6">
    <source>
        <dbReference type="HAMAP-Rule" id="MF_00020"/>
    </source>
</evidence>
<sequence>MKILVLNAGSSSQKSCLYSIEGNSLPKYSPEPIWTGNIDWTVSNNEGILTVKANKIKQTITLNKDNKAQAIPKMLETLTQGETKVIDNLSDINVVGHRVVHGGKNYSEATKITPEVKAKISELIPLAPNHNPGHIEGIEAIEKVLADVPQVAMFDTAFHQTIPLENAAYPLPFEWLEKGIRRYGFHGISHEYCANRAAKILNQPLSSLKLINCHLGNGCSLTAIKDGNSIDTTMGFTPLEGLMMGTRSGSIDPAILIYLMEEYSLTPDELNTLLNKESGLKGVSGISADVRAIVKGIEENNFRAQLAFDMYIHRLRSHIGSMLAVLGGLDALIFTAGVGENAVLVREKACESFEFLGLKLDNTKNQSSPIDEDIATEDSSVRILVIHTEEDWAIAQQCWHLCHC</sequence>
<dbReference type="CDD" id="cd24010">
    <property type="entry name" value="ASKHA_NBD_AcK_PK"/>
    <property type="match status" value="1"/>
</dbReference>
<comment type="function">
    <text evidence="6">Catalyzes the formation of acetyl phosphate from acetate and ATP. Can also catalyze the reverse reaction.</text>
</comment>
<dbReference type="PANTHER" id="PTHR21060">
    <property type="entry name" value="ACETATE KINASE"/>
    <property type="match status" value="1"/>
</dbReference>
<protein>
    <recommendedName>
        <fullName evidence="6">Acetate kinase</fullName>
        <ecNumber evidence="6">2.7.2.1</ecNumber>
    </recommendedName>
    <alternativeName>
        <fullName evidence="6">Acetokinase</fullName>
    </alternativeName>
</protein>
<comment type="subunit">
    <text evidence="6">Homodimer.</text>
</comment>
<dbReference type="EMBL" id="AAXW01000051">
    <property type="protein sequence ID" value="EAZ89203.1"/>
    <property type="molecule type" value="Genomic_DNA"/>
</dbReference>
<comment type="subcellular location">
    <subcellularLocation>
        <location evidence="6">Cytoplasm</location>
    </subcellularLocation>
</comment>
<dbReference type="RefSeq" id="WP_008277708.1">
    <property type="nucleotide sequence ID" value="NZ_AAXW01000051.1"/>
</dbReference>
<dbReference type="GO" id="GO:0006085">
    <property type="term" value="P:acetyl-CoA biosynthetic process"/>
    <property type="evidence" value="ECO:0007669"/>
    <property type="project" value="UniProtKB-UniRule"/>
</dbReference>
<dbReference type="PRINTS" id="PR00471">
    <property type="entry name" value="ACETATEKNASE"/>
</dbReference>
<dbReference type="eggNOG" id="COG0282">
    <property type="taxonomic scope" value="Bacteria"/>
</dbReference>
<evidence type="ECO:0000313" key="8">
    <source>
        <dbReference type="EMBL" id="EAZ89203.1"/>
    </source>
</evidence>
<dbReference type="GO" id="GO:0005524">
    <property type="term" value="F:ATP binding"/>
    <property type="evidence" value="ECO:0007669"/>
    <property type="project" value="UniProtKB-KW"/>
</dbReference>
<comment type="caution">
    <text evidence="8">The sequence shown here is derived from an EMBL/GenBank/DDBJ whole genome shotgun (WGS) entry which is preliminary data.</text>
</comment>
<evidence type="ECO:0000256" key="4">
    <source>
        <dbReference type="ARBA" id="ARBA00022777"/>
    </source>
</evidence>
<gene>
    <name evidence="6" type="primary">ackA</name>
    <name evidence="8" type="ORF">CY0110_15435</name>
</gene>
<comment type="similarity">
    <text evidence="1 6 7">Belongs to the acetokinase family.</text>
</comment>
<evidence type="ECO:0000313" key="9">
    <source>
        <dbReference type="Proteomes" id="UP000003781"/>
    </source>
</evidence>
<dbReference type="GO" id="GO:0008776">
    <property type="term" value="F:acetate kinase activity"/>
    <property type="evidence" value="ECO:0007669"/>
    <property type="project" value="UniProtKB-UniRule"/>
</dbReference>
<feature type="binding site" evidence="6">
    <location>
        <position position="390"/>
    </location>
    <ligand>
        <name>Mg(2+)</name>
        <dbReference type="ChEBI" id="CHEBI:18420"/>
    </ligand>
</feature>
<dbReference type="InterPro" id="IPR043129">
    <property type="entry name" value="ATPase_NBD"/>
</dbReference>
<comment type="catalytic activity">
    <reaction evidence="6">
        <text>acetate + ATP = acetyl phosphate + ADP</text>
        <dbReference type="Rhea" id="RHEA:11352"/>
        <dbReference type="ChEBI" id="CHEBI:22191"/>
        <dbReference type="ChEBI" id="CHEBI:30089"/>
        <dbReference type="ChEBI" id="CHEBI:30616"/>
        <dbReference type="ChEBI" id="CHEBI:456216"/>
        <dbReference type="EC" id="2.7.2.1"/>
    </reaction>
</comment>
<dbReference type="UniPathway" id="UPA00340">
    <property type="reaction ID" value="UER00458"/>
</dbReference>
<dbReference type="EC" id="2.7.2.1" evidence="6"/>
<dbReference type="SUPFAM" id="SSF53067">
    <property type="entry name" value="Actin-like ATPase domain"/>
    <property type="match status" value="2"/>
</dbReference>
<dbReference type="Gene3D" id="3.30.420.40">
    <property type="match status" value="2"/>
</dbReference>
<dbReference type="InterPro" id="IPR023865">
    <property type="entry name" value="Aliphatic_acid_kinase_CS"/>
</dbReference>
<dbReference type="PANTHER" id="PTHR21060:SF15">
    <property type="entry name" value="ACETATE KINASE-RELATED"/>
    <property type="match status" value="1"/>
</dbReference>
<feature type="binding site" evidence="6">
    <location>
        <position position="14"/>
    </location>
    <ligand>
        <name>ATP</name>
        <dbReference type="ChEBI" id="CHEBI:30616"/>
    </ligand>
</feature>
<feature type="site" description="Transition state stabilizer" evidence="6">
    <location>
        <position position="186"/>
    </location>
</feature>
<dbReference type="InterPro" id="IPR004372">
    <property type="entry name" value="Ac/propionate_kinase"/>
</dbReference>
<dbReference type="PROSITE" id="PS01076">
    <property type="entry name" value="ACETATE_KINASE_2"/>
    <property type="match status" value="1"/>
</dbReference>
<comment type="cofactor">
    <cofactor evidence="6">
        <name>Mg(2+)</name>
        <dbReference type="ChEBI" id="CHEBI:18420"/>
    </cofactor>
    <cofactor evidence="6">
        <name>Mn(2+)</name>
        <dbReference type="ChEBI" id="CHEBI:29035"/>
    </cofactor>
    <text evidence="6">Mg(2+). Can also accept Mn(2+).</text>
</comment>
<dbReference type="Proteomes" id="UP000003781">
    <property type="component" value="Unassembled WGS sequence"/>
</dbReference>
<reference evidence="8 9" key="1">
    <citation type="submission" date="2007-03" db="EMBL/GenBank/DDBJ databases">
        <authorList>
            <person name="Stal L."/>
            <person name="Ferriera S."/>
            <person name="Johnson J."/>
            <person name="Kravitz S."/>
            <person name="Beeson K."/>
            <person name="Sutton G."/>
            <person name="Rogers Y.-H."/>
            <person name="Friedman R."/>
            <person name="Frazier M."/>
            <person name="Venter J.C."/>
        </authorList>
    </citation>
    <scope>NUCLEOTIDE SEQUENCE [LARGE SCALE GENOMIC DNA]</scope>
    <source>
        <strain evidence="8 9">CCY0110</strain>
    </source>
</reference>
<keyword evidence="4 6" id="KW-0418">Kinase</keyword>
<evidence type="ECO:0000256" key="2">
    <source>
        <dbReference type="ARBA" id="ARBA00022679"/>
    </source>
</evidence>
<keyword evidence="6" id="KW-0963">Cytoplasm</keyword>
<evidence type="ECO:0000256" key="7">
    <source>
        <dbReference type="RuleBase" id="RU003835"/>
    </source>
</evidence>
<evidence type="ECO:0000256" key="3">
    <source>
        <dbReference type="ARBA" id="ARBA00022741"/>
    </source>
</evidence>
<dbReference type="InterPro" id="IPR000890">
    <property type="entry name" value="Aliphatic_acid_kin_short-chain"/>
</dbReference>
<keyword evidence="6" id="KW-0460">Magnesium</keyword>
<organism evidence="8 9">
    <name type="scientific">Crocosphaera chwakensis CCY0110</name>
    <dbReference type="NCBI Taxonomy" id="391612"/>
    <lineage>
        <taxon>Bacteria</taxon>
        <taxon>Bacillati</taxon>
        <taxon>Cyanobacteriota</taxon>
        <taxon>Cyanophyceae</taxon>
        <taxon>Oscillatoriophycideae</taxon>
        <taxon>Chroococcales</taxon>
        <taxon>Aphanothecaceae</taxon>
        <taxon>Crocosphaera</taxon>
        <taxon>Crocosphaera chwakensis</taxon>
    </lineage>
</organism>
<feature type="binding site" evidence="6">
    <location>
        <begin position="289"/>
        <end position="291"/>
    </location>
    <ligand>
        <name>ATP</name>
        <dbReference type="ChEBI" id="CHEBI:30616"/>
    </ligand>
</feature>
<evidence type="ECO:0000256" key="5">
    <source>
        <dbReference type="ARBA" id="ARBA00022840"/>
    </source>
</evidence>
<accession>A3IWF2</accession>
<comment type="pathway">
    <text evidence="6">Metabolic intermediate biosynthesis; acetyl-CoA biosynthesis; acetyl-CoA from acetate: step 1/2.</text>
</comment>
<keyword evidence="6" id="KW-0479">Metal-binding</keyword>
<dbReference type="GO" id="GO:0000287">
    <property type="term" value="F:magnesium ion binding"/>
    <property type="evidence" value="ECO:0007669"/>
    <property type="project" value="UniProtKB-UniRule"/>
</dbReference>
<dbReference type="HAMAP" id="MF_00020">
    <property type="entry name" value="Acetate_kinase"/>
    <property type="match status" value="1"/>
</dbReference>
<keyword evidence="3 6" id="KW-0547">Nucleotide-binding</keyword>
<dbReference type="OrthoDB" id="9802453at2"/>
<name>A3IWF2_9CHRO</name>
<feature type="binding site" evidence="6">
    <location>
        <begin position="337"/>
        <end position="341"/>
    </location>
    <ligand>
        <name>ATP</name>
        <dbReference type="ChEBI" id="CHEBI:30616"/>
    </ligand>
</feature>
<keyword evidence="9" id="KW-1185">Reference proteome</keyword>
<dbReference type="GO" id="GO:0006083">
    <property type="term" value="P:acetate metabolic process"/>
    <property type="evidence" value="ECO:0007669"/>
    <property type="project" value="TreeGrafter"/>
</dbReference>
<dbReference type="Pfam" id="PF00871">
    <property type="entry name" value="Acetate_kinase"/>
    <property type="match status" value="1"/>
</dbReference>
<dbReference type="PIRSF" id="PIRSF000722">
    <property type="entry name" value="Acetate_prop_kin"/>
    <property type="match status" value="1"/>
</dbReference>
<feature type="site" description="Transition state stabilizer" evidence="6">
    <location>
        <position position="247"/>
    </location>
</feature>
<dbReference type="AlphaFoldDB" id="A3IWF2"/>
<proteinExistence type="inferred from homology"/>
<keyword evidence="5 6" id="KW-0067">ATP-binding</keyword>
<evidence type="ECO:0000256" key="1">
    <source>
        <dbReference type="ARBA" id="ARBA00008748"/>
    </source>
</evidence>
<dbReference type="PROSITE" id="PS01075">
    <property type="entry name" value="ACETATE_KINASE_1"/>
    <property type="match status" value="1"/>
</dbReference>
<feature type="active site" description="Proton donor/acceptor" evidence="6">
    <location>
        <position position="155"/>
    </location>
</feature>
<feature type="binding site" evidence="6">
    <location>
        <begin position="214"/>
        <end position="218"/>
    </location>
    <ligand>
        <name>ATP</name>
        <dbReference type="ChEBI" id="CHEBI:30616"/>
    </ligand>
</feature>